<reference evidence="5 6" key="1">
    <citation type="journal article" date="2015" name="Stand. Genomic Sci.">
        <title>Genomic Encyclopedia of Bacterial and Archaeal Type Strains, Phase III: the genomes of soil and plant-associated and newly described type strains.</title>
        <authorList>
            <person name="Whitman W.B."/>
            <person name="Woyke T."/>
            <person name="Klenk H.P."/>
            <person name="Zhou Y."/>
            <person name="Lilburn T.G."/>
            <person name="Beck B.J."/>
            <person name="De Vos P."/>
            <person name="Vandamme P."/>
            <person name="Eisen J.A."/>
            <person name="Garrity G."/>
            <person name="Hugenholtz P."/>
            <person name="Kyrpides N.C."/>
        </authorList>
    </citation>
    <scope>NUCLEOTIDE SEQUENCE [LARGE SCALE GENOMIC DNA]</scope>
    <source>
        <strain evidence="5 6">CGMCC 1.10116</strain>
    </source>
</reference>
<dbReference type="InterPro" id="IPR018392">
    <property type="entry name" value="LysM"/>
</dbReference>
<dbReference type="CDD" id="cd00118">
    <property type="entry name" value="LysM"/>
    <property type="match status" value="2"/>
</dbReference>
<organism evidence="5 6">
    <name type="scientific">Halalkalibacter nanhaiisediminis</name>
    <dbReference type="NCBI Taxonomy" id="688079"/>
    <lineage>
        <taxon>Bacteria</taxon>
        <taxon>Bacillati</taxon>
        <taxon>Bacillota</taxon>
        <taxon>Bacilli</taxon>
        <taxon>Bacillales</taxon>
        <taxon>Bacillaceae</taxon>
        <taxon>Halalkalibacter</taxon>
    </lineage>
</organism>
<keyword evidence="6" id="KW-1185">Reference proteome</keyword>
<dbReference type="InterPro" id="IPR036779">
    <property type="entry name" value="LysM_dom_sf"/>
</dbReference>
<dbReference type="SMART" id="SM00257">
    <property type="entry name" value="LysM"/>
    <property type="match status" value="2"/>
</dbReference>
<keyword evidence="1" id="KW-0378">Hydrolase</keyword>
<dbReference type="OrthoDB" id="9769314at2"/>
<dbReference type="PANTHER" id="PTHR46066">
    <property type="entry name" value="CHITINASE DOMAIN-CONTAINING PROTEIN 1 FAMILY MEMBER"/>
    <property type="match status" value="1"/>
</dbReference>
<dbReference type="Gene3D" id="3.10.50.10">
    <property type="match status" value="1"/>
</dbReference>
<dbReference type="EMBL" id="VLKZ01000002">
    <property type="protein sequence ID" value="TWI59270.1"/>
    <property type="molecule type" value="Genomic_DNA"/>
</dbReference>
<evidence type="ECO:0000259" key="4">
    <source>
        <dbReference type="PROSITE" id="PS51910"/>
    </source>
</evidence>
<dbReference type="SUPFAM" id="SSF54106">
    <property type="entry name" value="LysM domain"/>
    <property type="match status" value="2"/>
</dbReference>
<dbReference type="CDD" id="cd02874">
    <property type="entry name" value="GH18_CFLE_spore_hydrolase"/>
    <property type="match status" value="1"/>
</dbReference>
<dbReference type="GO" id="GO:0016798">
    <property type="term" value="F:hydrolase activity, acting on glycosyl bonds"/>
    <property type="evidence" value="ECO:0007669"/>
    <property type="project" value="UniProtKB-KW"/>
</dbReference>
<dbReference type="Gene3D" id="3.10.350.10">
    <property type="entry name" value="LysM domain"/>
    <property type="match status" value="2"/>
</dbReference>
<sequence length="427" mass="48650">MQIHVVRQGQTLQGIARAYNSRPEDIIQANELPNPNNLVIGQALVIPIVGRYYFVQKGDSLYSISRRFGVPINEIVSLNQLNPDQPLPVGLRLYLPPRPKVQLDVNGYIEPKPPADTEPRVVKKVGRHLTYLSIFSYKVTKEGELIPVEDTPSIQAAYPFKIVPVLVLTNIDRDNFNTELGEAILRSSELQNKVLDNAFAVMREKGYLGLNIDFEHLRPEDRQQYNDFLRLAAKRTREQGFTISTALAPKVSGEQVGAWYEAHDYPAHGEIVDYSVLMTYEWGWSGGPPMAVAPLNQVRRVVEYAVSVMPNDKILMGIPLYGYDWTLPYVPGGAFARAISPQEAIQIAAKYGVPIQYDEQAQSPYFTYRDEQGKDHEVWFEDARSIQAKFDLVKELNLRGVSYWVLRIEFPQNWLLVEDNFNVRKRV</sequence>
<evidence type="ECO:0000256" key="1">
    <source>
        <dbReference type="ARBA" id="ARBA00022801"/>
    </source>
</evidence>
<dbReference type="SUPFAM" id="SSF51445">
    <property type="entry name" value="(Trans)glycosidases"/>
    <property type="match status" value="1"/>
</dbReference>
<dbReference type="InterPro" id="IPR017853">
    <property type="entry name" value="GH"/>
</dbReference>
<dbReference type="GO" id="GO:0012505">
    <property type="term" value="C:endomembrane system"/>
    <property type="evidence" value="ECO:0007669"/>
    <property type="project" value="TreeGrafter"/>
</dbReference>
<evidence type="ECO:0000259" key="3">
    <source>
        <dbReference type="PROSITE" id="PS51782"/>
    </source>
</evidence>
<dbReference type="InterPro" id="IPR011583">
    <property type="entry name" value="Chitinase_II/V-like_cat"/>
</dbReference>
<dbReference type="RefSeq" id="WP_144449342.1">
    <property type="nucleotide sequence ID" value="NZ_VLKZ01000002.1"/>
</dbReference>
<feature type="domain" description="LysM" evidence="3">
    <location>
        <begin position="51"/>
        <end position="95"/>
    </location>
</feature>
<dbReference type="PROSITE" id="PS51782">
    <property type="entry name" value="LYSM"/>
    <property type="match status" value="2"/>
</dbReference>
<evidence type="ECO:0000313" key="5">
    <source>
        <dbReference type="EMBL" id="TWI59270.1"/>
    </source>
</evidence>
<feature type="domain" description="LysM" evidence="3">
    <location>
        <begin position="2"/>
        <end position="46"/>
    </location>
</feature>
<dbReference type="GO" id="GO:0008061">
    <property type="term" value="F:chitin binding"/>
    <property type="evidence" value="ECO:0007669"/>
    <property type="project" value="InterPro"/>
</dbReference>
<evidence type="ECO:0000256" key="2">
    <source>
        <dbReference type="ARBA" id="ARBA00023295"/>
    </source>
</evidence>
<dbReference type="InterPro" id="IPR029070">
    <property type="entry name" value="Chitinase_insertion_sf"/>
</dbReference>
<dbReference type="GO" id="GO:0070492">
    <property type="term" value="F:oligosaccharide binding"/>
    <property type="evidence" value="ECO:0007669"/>
    <property type="project" value="TreeGrafter"/>
</dbReference>
<dbReference type="GO" id="GO:0005975">
    <property type="term" value="P:carbohydrate metabolic process"/>
    <property type="evidence" value="ECO:0007669"/>
    <property type="project" value="InterPro"/>
</dbReference>
<keyword evidence="2" id="KW-0326">Glycosidase</keyword>
<dbReference type="Pfam" id="PF00704">
    <property type="entry name" value="Glyco_hydro_18"/>
    <property type="match status" value="1"/>
</dbReference>
<dbReference type="Gene3D" id="3.20.20.80">
    <property type="entry name" value="Glycosidases"/>
    <property type="match status" value="1"/>
</dbReference>
<name>A0A562QSV7_9BACI</name>
<gene>
    <name evidence="5" type="ORF">IQ10_00985</name>
</gene>
<dbReference type="AlphaFoldDB" id="A0A562QSV7"/>
<dbReference type="InterPro" id="IPR001223">
    <property type="entry name" value="Glyco_hydro18_cat"/>
</dbReference>
<evidence type="ECO:0000313" key="6">
    <source>
        <dbReference type="Proteomes" id="UP000315711"/>
    </source>
</evidence>
<feature type="domain" description="GH18" evidence="4">
    <location>
        <begin position="89"/>
        <end position="427"/>
    </location>
</feature>
<comment type="caution">
    <text evidence="5">The sequence shown here is derived from an EMBL/GenBank/DDBJ whole genome shotgun (WGS) entry which is preliminary data.</text>
</comment>
<dbReference type="PROSITE" id="PS51910">
    <property type="entry name" value="GH18_2"/>
    <property type="match status" value="1"/>
</dbReference>
<dbReference type="InterPro" id="IPR041704">
    <property type="entry name" value="CFLE_GH18"/>
</dbReference>
<protein>
    <submittedName>
        <fullName evidence="5">Spore germination protein</fullName>
    </submittedName>
</protein>
<dbReference type="SMART" id="SM00636">
    <property type="entry name" value="Glyco_18"/>
    <property type="match status" value="1"/>
</dbReference>
<accession>A0A562QSV7</accession>
<proteinExistence type="predicted"/>
<dbReference type="Proteomes" id="UP000315711">
    <property type="component" value="Unassembled WGS sequence"/>
</dbReference>
<dbReference type="Pfam" id="PF01476">
    <property type="entry name" value="LysM"/>
    <property type="match status" value="2"/>
</dbReference>
<dbReference type="PANTHER" id="PTHR46066:SF2">
    <property type="entry name" value="CHITINASE DOMAIN-CONTAINING PROTEIN 1"/>
    <property type="match status" value="1"/>
</dbReference>